<dbReference type="RefSeq" id="WP_248996133.1">
    <property type="nucleotide sequence ID" value="NZ_JAKIKP010000009.1"/>
</dbReference>
<keyword evidence="1" id="KW-1133">Transmembrane helix</keyword>
<comment type="caution">
    <text evidence="2">The sequence shown here is derived from an EMBL/GenBank/DDBJ whole genome shotgun (WGS) entry which is preliminary data.</text>
</comment>
<keyword evidence="3" id="KW-1185">Reference proteome</keyword>
<accession>A0A9X1ZKL8</accession>
<comment type="similarity">
    <text evidence="1">Belongs to the SURF1 family.</text>
</comment>
<dbReference type="GO" id="GO:0005886">
    <property type="term" value="C:plasma membrane"/>
    <property type="evidence" value="ECO:0007669"/>
    <property type="project" value="UniProtKB-SubCell"/>
</dbReference>
<dbReference type="Pfam" id="PF02104">
    <property type="entry name" value="SURF1"/>
    <property type="match status" value="1"/>
</dbReference>
<dbReference type="AlphaFoldDB" id="A0A9X1ZKL8"/>
<dbReference type="CDD" id="cd06662">
    <property type="entry name" value="SURF1"/>
    <property type="match status" value="1"/>
</dbReference>
<evidence type="ECO:0000313" key="3">
    <source>
        <dbReference type="Proteomes" id="UP001139333"/>
    </source>
</evidence>
<keyword evidence="1" id="KW-0812">Transmembrane</keyword>
<dbReference type="Proteomes" id="UP001139333">
    <property type="component" value="Unassembled WGS sequence"/>
</dbReference>
<organism evidence="2 3">
    <name type="scientific">Shewanella gaetbuli</name>
    <dbReference type="NCBI Taxonomy" id="220752"/>
    <lineage>
        <taxon>Bacteria</taxon>
        <taxon>Pseudomonadati</taxon>
        <taxon>Pseudomonadota</taxon>
        <taxon>Gammaproteobacteria</taxon>
        <taxon>Alteromonadales</taxon>
        <taxon>Shewanellaceae</taxon>
        <taxon>Shewanella</taxon>
    </lineage>
</organism>
<gene>
    <name evidence="2" type="ORF">L2672_12195</name>
</gene>
<dbReference type="InterPro" id="IPR002994">
    <property type="entry name" value="Surf1/Shy1"/>
</dbReference>
<name>A0A9X1ZKL8_9GAMM</name>
<sequence>MGLGWLSGLFILITVSVFSVLVKLGFWQLDRAEFKTQWQQTIHNRETLPAMDYDELVDLLIQSQSTSTDIPTQLLTGYKVAVNVSPVSNQIYLLDNQVYQGQVGYLAYQIFKHNDASPYLLVELGFIAANKDRQVLPVVDALPNKEYQLTGRIYQKQANPLSEHLYAEPGNPMRFQNLAIDELASTENLSLLNVVLQPNNLPNLHYPQPWQPIPLSAQKHQGYALQWFTMAAVFLGLMGWLAMKYWRANS</sequence>
<evidence type="ECO:0000256" key="1">
    <source>
        <dbReference type="RuleBase" id="RU363076"/>
    </source>
</evidence>
<evidence type="ECO:0000313" key="2">
    <source>
        <dbReference type="EMBL" id="MCL1143453.1"/>
    </source>
</evidence>
<feature type="transmembrane region" description="Helical" evidence="1">
    <location>
        <begin position="6"/>
        <end position="26"/>
    </location>
</feature>
<feature type="transmembrane region" description="Helical" evidence="1">
    <location>
        <begin position="223"/>
        <end position="243"/>
    </location>
</feature>
<comment type="subcellular location">
    <subcellularLocation>
        <location evidence="1">Cell membrane</location>
        <topology evidence="1">Multi-pass membrane protein</topology>
    </subcellularLocation>
</comment>
<proteinExistence type="inferred from homology"/>
<keyword evidence="1" id="KW-0472">Membrane</keyword>
<protein>
    <recommendedName>
        <fullName evidence="1">SURF1-like protein</fullName>
    </recommendedName>
</protein>
<reference evidence="2" key="1">
    <citation type="submission" date="2022-01" db="EMBL/GenBank/DDBJ databases">
        <title>Whole genome-based taxonomy of the Shewanellaceae.</title>
        <authorList>
            <person name="Martin-Rodriguez A.J."/>
        </authorList>
    </citation>
    <scope>NUCLEOTIDE SEQUENCE</scope>
    <source>
        <strain evidence="2">DSM 16422</strain>
    </source>
</reference>
<keyword evidence="1" id="KW-1003">Cell membrane</keyword>
<dbReference type="EMBL" id="JAKIKP010000009">
    <property type="protein sequence ID" value="MCL1143453.1"/>
    <property type="molecule type" value="Genomic_DNA"/>
</dbReference>
<dbReference type="PROSITE" id="PS50895">
    <property type="entry name" value="SURF1"/>
    <property type="match status" value="1"/>
</dbReference>